<keyword evidence="4" id="KW-1185">Reference proteome</keyword>
<comment type="caution">
    <text evidence="3">The sequence shown here is derived from an EMBL/GenBank/DDBJ whole genome shotgun (WGS) entry which is preliminary data.</text>
</comment>
<reference evidence="3 4" key="1">
    <citation type="submission" date="2021-03" db="EMBL/GenBank/DDBJ databases">
        <authorList>
            <person name="King G.J."/>
            <person name="Bancroft I."/>
            <person name="Baten A."/>
            <person name="Bloomfield J."/>
            <person name="Borpatragohain P."/>
            <person name="He Z."/>
            <person name="Irish N."/>
            <person name="Irwin J."/>
            <person name="Liu K."/>
            <person name="Mauleon R.P."/>
            <person name="Moore J."/>
            <person name="Morris R."/>
            <person name="Ostergaard L."/>
            <person name="Wang B."/>
            <person name="Wells R."/>
        </authorList>
    </citation>
    <scope>NUCLEOTIDE SEQUENCE [LARGE SCALE GENOMIC DNA]</scope>
    <source>
        <strain evidence="3">R-o-18</strain>
        <tissue evidence="3">Leaf</tissue>
    </source>
</reference>
<evidence type="ECO:0000256" key="2">
    <source>
        <dbReference type="SAM" id="MobiDB-lite"/>
    </source>
</evidence>
<dbReference type="Proteomes" id="UP000823674">
    <property type="component" value="Chromosome A07"/>
</dbReference>
<feature type="region of interest" description="Disordered" evidence="2">
    <location>
        <begin position="645"/>
        <end position="720"/>
    </location>
</feature>
<name>A0ABQ7L3Z2_BRACM</name>
<feature type="compositionally biased region" description="Low complexity" evidence="2">
    <location>
        <begin position="471"/>
        <end position="483"/>
    </location>
</feature>
<feature type="compositionally biased region" description="Basic and acidic residues" evidence="2">
    <location>
        <begin position="704"/>
        <end position="713"/>
    </location>
</feature>
<feature type="region of interest" description="Disordered" evidence="2">
    <location>
        <begin position="200"/>
        <end position="439"/>
    </location>
</feature>
<feature type="compositionally biased region" description="Basic residues" evidence="2">
    <location>
        <begin position="1"/>
        <end position="16"/>
    </location>
</feature>
<organism evidence="3 4">
    <name type="scientific">Brassica rapa subsp. trilocularis</name>
    <dbReference type="NCBI Taxonomy" id="1813537"/>
    <lineage>
        <taxon>Eukaryota</taxon>
        <taxon>Viridiplantae</taxon>
        <taxon>Streptophyta</taxon>
        <taxon>Embryophyta</taxon>
        <taxon>Tracheophyta</taxon>
        <taxon>Spermatophyta</taxon>
        <taxon>Magnoliopsida</taxon>
        <taxon>eudicotyledons</taxon>
        <taxon>Gunneridae</taxon>
        <taxon>Pentapetalae</taxon>
        <taxon>rosids</taxon>
        <taxon>malvids</taxon>
        <taxon>Brassicales</taxon>
        <taxon>Brassicaceae</taxon>
        <taxon>Brassiceae</taxon>
        <taxon>Brassica</taxon>
    </lineage>
</organism>
<feature type="compositionally biased region" description="Basic and acidic residues" evidence="2">
    <location>
        <begin position="220"/>
        <end position="253"/>
    </location>
</feature>
<feature type="compositionally biased region" description="Basic and acidic residues" evidence="2">
    <location>
        <begin position="484"/>
        <end position="501"/>
    </location>
</feature>
<feature type="compositionally biased region" description="Basic and acidic residues" evidence="2">
    <location>
        <begin position="564"/>
        <end position="577"/>
    </location>
</feature>
<feature type="compositionally biased region" description="Basic residues" evidence="2">
    <location>
        <begin position="651"/>
        <end position="660"/>
    </location>
</feature>
<protein>
    <recommendedName>
        <fullName evidence="5">Calmodulin-binding domain-containing protein</fullName>
    </recommendedName>
</protein>
<evidence type="ECO:0008006" key="5">
    <source>
        <dbReference type="Google" id="ProtNLM"/>
    </source>
</evidence>
<accession>A0ABQ7L3Z2</accession>
<evidence type="ECO:0000313" key="4">
    <source>
        <dbReference type="Proteomes" id="UP000823674"/>
    </source>
</evidence>
<feature type="compositionally biased region" description="Acidic residues" evidence="2">
    <location>
        <begin position="522"/>
        <end position="560"/>
    </location>
</feature>
<proteinExistence type="predicted"/>
<feature type="region of interest" description="Disordered" evidence="2">
    <location>
        <begin position="1"/>
        <end position="91"/>
    </location>
</feature>
<feature type="compositionally biased region" description="Basic and acidic residues" evidence="2">
    <location>
        <begin position="602"/>
        <end position="611"/>
    </location>
</feature>
<feature type="coiled-coil region" evidence="1">
    <location>
        <begin position="146"/>
        <end position="199"/>
    </location>
</feature>
<feature type="compositionally biased region" description="Acidic residues" evidence="2">
    <location>
        <begin position="502"/>
        <end position="514"/>
    </location>
</feature>
<feature type="compositionally biased region" description="Basic and acidic residues" evidence="2">
    <location>
        <begin position="270"/>
        <end position="297"/>
    </location>
</feature>
<gene>
    <name evidence="3" type="primary">A07g507210.1_BraROA</name>
    <name evidence="3" type="ORF">IGI04_027895</name>
</gene>
<feature type="compositionally biased region" description="Basic and acidic residues" evidence="2">
    <location>
        <begin position="310"/>
        <end position="341"/>
    </location>
</feature>
<sequence>MAGNRGGKKKTTKKSGKSTTAPVAEEHVEELSDGNNSDDMCDPPSEGMKGLKRKRLFTGGGVSSRTRARKAVSNRNEPVREESNPVRGTTVVSLSLDTESEGMSAVSSKQKKIWWKELFESDVAARKFTKTKDKEKVTIVEGSSSNSSLESMLKGVEERIVKAMEEGFSEINLTVETKLEAMNLRMGKLEKNQRILKKKTKKIEDKLTSIESKGNEDEEYRQWNDFDYGRDHGKDREMAEAEKAETGKKISEKGEEDEENSGKDEEDEKNSEKGEEEKDQEPEKDKENSDSVEKGEEYVEESDEENSLLRLHERVRVQAEEFWRTVDDESEAEKETEKEAEKEAEEEGEKEGEEEAEKEVQEEKESEEEGEKEAEKEAEKEVQEEKEAEKEVQEEKEDEKEAEKESEKEVQEEKEAEKEESKGTPTSTEVIVITPRGRTKAAAARKAISISPEIIVVTGIAELAEKEVEVEATQTEQEAIQTEIVEKEAEVTEKDAELAEKEDQDVDEEEEKAEESDKNPDVDQDVEEEEEKAEESDSYPDVDQDVEEEEEKTEENEDNPVESPSEKHAELAEKSVESDVDLDVEEVEKKAEEIEDNLVESPAKKQTELAEKSVEVELKTMRKPRVKVIAVPYGIPRAERLAKMRAEAEKKKARAEKKKAKADGAPKKKGRPKKTEATLKPCTPLPEKRKSEPSRWVQSPFTEGKTDELEVPKKKLKTKT</sequence>
<keyword evidence="1" id="KW-0175">Coiled coil</keyword>
<evidence type="ECO:0000256" key="1">
    <source>
        <dbReference type="SAM" id="Coils"/>
    </source>
</evidence>
<feature type="region of interest" description="Disordered" evidence="2">
    <location>
        <begin position="469"/>
        <end position="611"/>
    </location>
</feature>
<feature type="compositionally biased region" description="Acidic residues" evidence="2">
    <location>
        <begin position="254"/>
        <end position="269"/>
    </location>
</feature>
<dbReference type="EMBL" id="JADBGQ010000009">
    <property type="protein sequence ID" value="KAG5380053.1"/>
    <property type="molecule type" value="Genomic_DNA"/>
</dbReference>
<feature type="compositionally biased region" description="Acidic residues" evidence="2">
    <location>
        <begin position="342"/>
        <end position="357"/>
    </location>
</feature>
<evidence type="ECO:0000313" key="3">
    <source>
        <dbReference type="EMBL" id="KAG5380053.1"/>
    </source>
</evidence>
<feature type="compositionally biased region" description="Basic and acidic residues" evidence="2">
    <location>
        <begin position="373"/>
        <end position="422"/>
    </location>
</feature>